<dbReference type="PROSITE" id="PS50089">
    <property type="entry name" value="ZF_RING_2"/>
    <property type="match status" value="1"/>
</dbReference>
<evidence type="ECO:0000256" key="1">
    <source>
        <dbReference type="ARBA" id="ARBA00022771"/>
    </source>
</evidence>
<organism evidence="6">
    <name type="scientific">Anopheles gambiae</name>
    <name type="common">African malaria mosquito</name>
    <dbReference type="NCBI Taxonomy" id="7165"/>
    <lineage>
        <taxon>Eukaryota</taxon>
        <taxon>Metazoa</taxon>
        <taxon>Ecdysozoa</taxon>
        <taxon>Arthropoda</taxon>
        <taxon>Hexapoda</taxon>
        <taxon>Insecta</taxon>
        <taxon>Pterygota</taxon>
        <taxon>Neoptera</taxon>
        <taxon>Endopterygota</taxon>
        <taxon>Diptera</taxon>
        <taxon>Nematocera</taxon>
        <taxon>Culicoidea</taxon>
        <taxon>Culicidae</taxon>
        <taxon>Anophelinae</taxon>
        <taxon>Anopheles</taxon>
    </lineage>
</organism>
<reference evidence="6 8" key="1">
    <citation type="journal article" date="2002" name="Science">
        <title>The genome sequence of the malaria mosquito Anopheles gambiae.</title>
        <authorList>
            <person name="Holt R.A."/>
            <person name="Subramanian G.M."/>
            <person name="Halpern A."/>
            <person name="Sutton G.G."/>
            <person name="Charlab R."/>
            <person name="Nusskern D.R."/>
            <person name="Wincker P."/>
            <person name="Clark A.G."/>
            <person name="Ribeiro J.M."/>
            <person name="Wides R."/>
            <person name="Salzberg S.L."/>
            <person name="Loftus B."/>
            <person name="Yandell M."/>
            <person name="Majoros W.H."/>
            <person name="Rusch D.B."/>
            <person name="Lai Z."/>
            <person name="Kraft C.L."/>
            <person name="Abril J.F."/>
            <person name="Anthouard V."/>
            <person name="Arensburger P."/>
            <person name="Atkinson P.W."/>
            <person name="Baden H."/>
            <person name="de Berardinis V."/>
            <person name="Baldwin D."/>
            <person name="Benes V."/>
            <person name="Biedler J."/>
            <person name="Blass C."/>
            <person name="Bolanos R."/>
            <person name="Boscus D."/>
            <person name="Barnstead M."/>
            <person name="Cai S."/>
            <person name="Center A."/>
            <person name="Chaturverdi K."/>
            <person name="Christophides G.K."/>
            <person name="Chrystal M.A."/>
            <person name="Clamp M."/>
            <person name="Cravchik A."/>
            <person name="Curwen V."/>
            <person name="Dana A."/>
            <person name="Delcher A."/>
            <person name="Dew I."/>
            <person name="Evans C.A."/>
            <person name="Flanigan M."/>
            <person name="Grundschober-Freimoser A."/>
            <person name="Friedli L."/>
            <person name="Gu Z."/>
            <person name="Guan P."/>
            <person name="Guigo R."/>
            <person name="Hillenmeyer M.E."/>
            <person name="Hladun S.L."/>
            <person name="Hogan J.R."/>
            <person name="Hong Y.S."/>
            <person name="Hoover J."/>
            <person name="Jaillon O."/>
            <person name="Ke Z."/>
            <person name="Kodira C."/>
            <person name="Kokoza E."/>
            <person name="Koutsos A."/>
            <person name="Letunic I."/>
            <person name="Levitsky A."/>
            <person name="Liang Y."/>
            <person name="Lin J.J."/>
            <person name="Lobo N.F."/>
            <person name="Lopez J.R."/>
            <person name="Malek J.A."/>
            <person name="McIntosh T.C."/>
            <person name="Meister S."/>
            <person name="Miller J."/>
            <person name="Mobarry C."/>
            <person name="Mongin E."/>
            <person name="Murphy S.D."/>
            <person name="O'Brochta D.A."/>
            <person name="Pfannkoch C."/>
            <person name="Qi R."/>
            <person name="Regier M.A."/>
            <person name="Remington K."/>
            <person name="Shao H."/>
            <person name="Sharakhova M.V."/>
            <person name="Sitter C.D."/>
            <person name="Shetty J."/>
            <person name="Smith T.J."/>
            <person name="Strong R."/>
            <person name="Sun J."/>
            <person name="Thomasova D."/>
            <person name="Ton L.Q."/>
            <person name="Topalis P."/>
            <person name="Tu Z."/>
            <person name="Unger M.F."/>
            <person name="Walenz B."/>
            <person name="Wang A."/>
            <person name="Wang J."/>
            <person name="Wang M."/>
            <person name="Wang X."/>
            <person name="Woodford K.J."/>
            <person name="Wortman J.R."/>
            <person name="Wu M."/>
            <person name="Yao A."/>
            <person name="Zdobnov E.M."/>
            <person name="Zhang H."/>
            <person name="Zhao Q."/>
            <person name="Zhao S."/>
            <person name="Zhu S.C."/>
            <person name="Zhimulev I."/>
            <person name="Coluzzi M."/>
            <person name="della Torre A."/>
            <person name="Roth C.W."/>
            <person name="Louis C."/>
            <person name="Kalush F."/>
            <person name="Mural R.J."/>
            <person name="Myers E.W."/>
            <person name="Adams M.D."/>
            <person name="Smith H.O."/>
            <person name="Broder S."/>
            <person name="Gardner M.J."/>
            <person name="Fraser C.M."/>
            <person name="Birney E."/>
            <person name="Bork P."/>
            <person name="Brey P.T."/>
            <person name="Venter J.C."/>
            <person name="Weissenbach J."/>
            <person name="Kafatos F.C."/>
            <person name="Collins F.H."/>
            <person name="Hoffman S.L."/>
        </authorList>
    </citation>
    <scope>NUCLEOTIDE SEQUENCE [LARGE SCALE GENOMIC DNA]</scope>
    <source>
        <strain evidence="6 8">PEST</strain>
    </source>
</reference>
<keyword evidence="8" id="KW-1185">Reference proteome</keyword>
<dbReference type="Proteomes" id="UP000007062">
    <property type="component" value="Chromosome 2R"/>
</dbReference>
<dbReference type="PANTHER" id="PTHR23041">
    <property type="entry name" value="RING FINGER DOMAIN-CONTAINING"/>
    <property type="match status" value="1"/>
</dbReference>
<proteinExistence type="predicted"/>
<evidence type="ECO:0000313" key="7">
    <source>
        <dbReference type="EnsemblMetazoa" id="AGAP013371-PA"/>
    </source>
</evidence>
<dbReference type="AlphaFoldDB" id="F5HMD2"/>
<dbReference type="InterPro" id="IPR013083">
    <property type="entry name" value="Znf_RING/FYVE/PHD"/>
</dbReference>
<dbReference type="STRING" id="7165.F5HMD2"/>
<keyword evidence="1 3" id="KW-0863">Zinc-finger</keyword>
<feature type="region of interest" description="Disordered" evidence="4">
    <location>
        <begin position="116"/>
        <end position="192"/>
    </location>
</feature>
<dbReference type="GO" id="GO:0008270">
    <property type="term" value="F:zinc ion binding"/>
    <property type="evidence" value="ECO:0007669"/>
    <property type="project" value="UniProtKB-KW"/>
</dbReference>
<keyword evidence="1 3" id="KW-0479">Metal-binding</keyword>
<feature type="compositionally biased region" description="Basic residues" evidence="4">
    <location>
        <begin position="249"/>
        <end position="258"/>
    </location>
</feature>
<dbReference type="Pfam" id="PF13639">
    <property type="entry name" value="zf-RING_2"/>
    <property type="match status" value="1"/>
</dbReference>
<reference evidence="7" key="6">
    <citation type="submission" date="2021-01" db="UniProtKB">
        <authorList>
            <consortium name="EnsemblMetazoa"/>
        </authorList>
    </citation>
    <scope>IDENTIFICATION</scope>
    <source>
        <strain evidence="7">PEST</strain>
    </source>
</reference>
<reference evidence="6" key="2">
    <citation type="submission" date="2002-03" db="EMBL/GenBank/DDBJ databases">
        <authorList>
            <consortium name="The Anopheles Genome Sequencing Consortium"/>
        </authorList>
    </citation>
    <scope>NUCLEOTIDE SEQUENCE</scope>
    <source>
        <strain evidence="6">PEST</strain>
    </source>
</reference>
<evidence type="ECO:0000256" key="3">
    <source>
        <dbReference type="PROSITE-ProRule" id="PRU00175"/>
    </source>
</evidence>
<feature type="compositionally biased region" description="Polar residues" evidence="4">
    <location>
        <begin position="121"/>
        <end position="131"/>
    </location>
</feature>
<dbReference type="EMBL" id="AAAB01008987">
    <property type="protein sequence ID" value="EGK97454.1"/>
    <property type="molecule type" value="Genomic_DNA"/>
</dbReference>
<dbReference type="InterPro" id="IPR001841">
    <property type="entry name" value="Znf_RING"/>
</dbReference>
<dbReference type="HOGENOM" id="CLU_1078565_0_0_1"/>
<keyword evidence="2" id="KW-0862">Zinc</keyword>
<name>F5HMD2_ANOGA</name>
<dbReference type="SMART" id="SM00184">
    <property type="entry name" value="RING"/>
    <property type="match status" value="1"/>
</dbReference>
<evidence type="ECO:0000256" key="2">
    <source>
        <dbReference type="ARBA" id="ARBA00022833"/>
    </source>
</evidence>
<gene>
    <name evidence="6" type="ORF">AgaP_AGAP013371</name>
</gene>
<reference evidence="6" key="5">
    <citation type="submission" date="2011-05" db="EMBL/GenBank/DDBJ databases">
        <authorList>
            <consortium name="VectorBase"/>
        </authorList>
    </citation>
    <scope>NUCLEOTIDE SEQUENCE</scope>
    <source>
        <strain evidence="6">PEST</strain>
    </source>
</reference>
<evidence type="ECO:0000313" key="6">
    <source>
        <dbReference type="EMBL" id="EGK97454.1"/>
    </source>
</evidence>
<accession>F5HMD2</accession>
<dbReference type="OMA" id="IHFTWQE"/>
<dbReference type="Gene3D" id="3.30.40.10">
    <property type="entry name" value="Zinc/RING finger domain, C3HC4 (zinc finger)"/>
    <property type="match status" value="1"/>
</dbReference>
<reference evidence="6" key="4">
    <citation type="journal article" date="2007" name="Genome Biol.">
        <title>Update of the Anopheles gambiae PEST genome assembly.</title>
        <authorList>
            <person name="Sharakhova M.V."/>
            <person name="Hammond M.P."/>
            <person name="Lobo N.F."/>
            <person name="Krzywinski J."/>
            <person name="Unger M.F."/>
            <person name="Hillenmeyer M.E."/>
            <person name="Bruggner R.V."/>
            <person name="Birney E."/>
            <person name="Collins F.H."/>
        </authorList>
    </citation>
    <scope>NUCLEOTIDE SEQUENCE</scope>
    <source>
        <strain evidence="6">PEST</strain>
    </source>
</reference>
<dbReference type="eggNOG" id="KOG0800">
    <property type="taxonomic scope" value="Eukaryota"/>
</dbReference>
<evidence type="ECO:0000259" key="5">
    <source>
        <dbReference type="PROSITE" id="PS50089"/>
    </source>
</evidence>
<dbReference type="VEuPathDB" id="VectorBase:AGAP013371"/>
<dbReference type="SUPFAM" id="SSF57850">
    <property type="entry name" value="RING/U-box"/>
    <property type="match status" value="1"/>
</dbReference>
<sequence>MKKVKIIFHNSPSGVAVAIGDDILQAAKKPPIPAFNPRDAAATPPVKKDMDVICTICWDSLDSGRIYATTCGHIFHERCIVNWTMRSHCCPECRHEPTFPMRVIHFTWQEQLEAHEMQPSPDGQQDEANSSDQEHQPPVRKSVSTEDMFSCAGGAEEPERNTVEMAELTPPPPESSRASQQSIDGAELEGKRSEGCGVCGRFHYLLEKAIQLRNTIKEYEKAHRAGSSPPSPSASEQLKQALCSGPVAKRARQSRPPL</sequence>
<evidence type="ECO:0000256" key="4">
    <source>
        <dbReference type="SAM" id="MobiDB-lite"/>
    </source>
</evidence>
<protein>
    <submittedName>
        <fullName evidence="6">AGAP013371-PA</fullName>
    </submittedName>
</protein>
<reference evidence="6 7" key="3">
    <citation type="journal article" date="2004" name="Trends Parasitol.">
        <title>The Anopheles gambiae genome: an update.</title>
        <authorList>
            <person name="Mongin E."/>
            <person name="Louis C."/>
            <person name="Holt R.A."/>
            <person name="Birney E."/>
            <person name="Collins F.H."/>
        </authorList>
    </citation>
    <scope>NUCLEOTIDE SEQUENCE</scope>
    <source>
        <strain evidence="6 7">PEST</strain>
    </source>
</reference>
<evidence type="ECO:0000313" key="8">
    <source>
        <dbReference type="Proteomes" id="UP000007062"/>
    </source>
</evidence>
<dbReference type="PANTHER" id="PTHR23041:SF78">
    <property type="entry name" value="E3 UBIQUITIN-PROTEIN LIGASE RNF4"/>
    <property type="match status" value="1"/>
</dbReference>
<feature type="domain" description="RING-type" evidence="5">
    <location>
        <begin position="54"/>
        <end position="94"/>
    </location>
</feature>
<dbReference type="PaxDb" id="7165-AGAP013371-PA"/>
<dbReference type="EnsemblMetazoa" id="AGAP013371-RA">
    <property type="protein sequence ID" value="AGAP013371-PA"/>
    <property type="gene ID" value="AGAP013371"/>
</dbReference>
<dbReference type="InterPro" id="IPR047134">
    <property type="entry name" value="RNF4"/>
</dbReference>
<feature type="region of interest" description="Disordered" evidence="4">
    <location>
        <begin position="220"/>
        <end position="258"/>
    </location>
</feature>